<keyword evidence="3" id="KW-1185">Reference proteome</keyword>
<dbReference type="SUPFAM" id="SSF53335">
    <property type="entry name" value="S-adenosyl-L-methionine-dependent methyltransferases"/>
    <property type="match status" value="1"/>
</dbReference>
<protein>
    <submittedName>
        <fullName evidence="2">Class I SAM-dependent methyltransferase</fullName>
    </submittedName>
</protein>
<sequence length="416" mass="47188">MILHDHNSGALSWTELTVPACLCKPRCGKNFEDIRLERLPFSDDHAYSAIESSIHVARYSSVAGICENKTVLDLACGEGYGSYLMAKHWHAKKVVGVDISEEAIDKAKENFHGTNIKFINSSAEKITEVLGRQKFDLIVSFETIEHINDPIFFIERIKSLASPDATFVISCPNDHYYYPSENMGNPYHFKKYTAQEFFGLVTDILGEPRATFLGVPIAGFANIRSDNPLLKPGINALDLRRLRTTVGLHHLLPDERELSTENCSYFLGVWGGNQIIDELSATFHAPPMPPVTPVNIEIEKNTLEEGILTPELYKARQLCYDLKAKIRSEQLAKKAANIELKLLQVNSDSQKLRIINLSNEIQNLKYQLIENNARLDSIPWRAVAIYTRIRRFVPTKIMMLMAKTFDWAKRIYRGKS</sequence>
<accession>A0AB34DIB4</accession>
<organism evidence="2 3">
    <name type="scientific">Brucella lupini</name>
    <dbReference type="NCBI Taxonomy" id="255457"/>
    <lineage>
        <taxon>Bacteria</taxon>
        <taxon>Pseudomonadati</taxon>
        <taxon>Pseudomonadota</taxon>
        <taxon>Alphaproteobacteria</taxon>
        <taxon>Hyphomicrobiales</taxon>
        <taxon>Brucellaceae</taxon>
        <taxon>Brucella/Ochrobactrum group</taxon>
        <taxon>Brucella</taxon>
    </lineage>
</organism>
<keyword evidence="2" id="KW-0808">Transferase</keyword>
<dbReference type="PANTHER" id="PTHR43861">
    <property type="entry name" value="TRANS-ACONITATE 2-METHYLTRANSFERASE-RELATED"/>
    <property type="match status" value="1"/>
</dbReference>
<dbReference type="GO" id="GO:0008168">
    <property type="term" value="F:methyltransferase activity"/>
    <property type="evidence" value="ECO:0007669"/>
    <property type="project" value="UniProtKB-KW"/>
</dbReference>
<dbReference type="GO" id="GO:0032259">
    <property type="term" value="P:methylation"/>
    <property type="evidence" value="ECO:0007669"/>
    <property type="project" value="UniProtKB-KW"/>
</dbReference>
<proteinExistence type="predicted"/>
<dbReference type="Gene3D" id="3.40.50.150">
    <property type="entry name" value="Vaccinia Virus protein VP39"/>
    <property type="match status" value="1"/>
</dbReference>
<dbReference type="Pfam" id="PF13847">
    <property type="entry name" value="Methyltransf_31"/>
    <property type="match status" value="1"/>
</dbReference>
<dbReference type="Proteomes" id="UP000435957">
    <property type="component" value="Unassembled WGS sequence"/>
</dbReference>
<reference evidence="2 3" key="1">
    <citation type="submission" date="2019-09" db="EMBL/GenBank/DDBJ databases">
        <title>Taxonomic organization of the family Brucellaceae based on a phylogenomic approach.</title>
        <authorList>
            <person name="Leclercq S."/>
            <person name="Cloeckaert A."/>
            <person name="Zygmunt M.S."/>
        </authorList>
    </citation>
    <scope>NUCLEOTIDE SEQUENCE [LARGE SCALE GENOMIC DNA]</scope>
    <source>
        <strain evidence="2 3">LUP23</strain>
    </source>
</reference>
<gene>
    <name evidence="2" type="ORF">F9L03_19815</name>
</gene>
<evidence type="ECO:0000259" key="1">
    <source>
        <dbReference type="Pfam" id="PF13847"/>
    </source>
</evidence>
<comment type="caution">
    <text evidence="2">The sequence shown here is derived from an EMBL/GenBank/DDBJ whole genome shotgun (WGS) entry which is preliminary data.</text>
</comment>
<dbReference type="PANTHER" id="PTHR43861:SF6">
    <property type="entry name" value="METHYLTRANSFERASE TYPE 11"/>
    <property type="match status" value="1"/>
</dbReference>
<dbReference type="AlphaFoldDB" id="A0AB34DIB4"/>
<feature type="domain" description="Methyltransferase" evidence="1">
    <location>
        <begin position="67"/>
        <end position="175"/>
    </location>
</feature>
<dbReference type="CDD" id="cd02440">
    <property type="entry name" value="AdoMet_MTases"/>
    <property type="match status" value="1"/>
</dbReference>
<dbReference type="InterPro" id="IPR029063">
    <property type="entry name" value="SAM-dependent_MTases_sf"/>
</dbReference>
<keyword evidence="2" id="KW-0489">Methyltransferase</keyword>
<evidence type="ECO:0000313" key="2">
    <source>
        <dbReference type="EMBL" id="KAB2702062.1"/>
    </source>
</evidence>
<evidence type="ECO:0000313" key="3">
    <source>
        <dbReference type="Proteomes" id="UP000435957"/>
    </source>
</evidence>
<name>A0AB34DIB4_9HYPH</name>
<dbReference type="InterPro" id="IPR025714">
    <property type="entry name" value="Methyltranfer_dom"/>
</dbReference>
<dbReference type="EMBL" id="WBWF01000018">
    <property type="protein sequence ID" value="KAB2702062.1"/>
    <property type="molecule type" value="Genomic_DNA"/>
</dbReference>